<proteinExistence type="predicted"/>
<dbReference type="InterPro" id="IPR051534">
    <property type="entry name" value="CBASS_pafABC_assoc_protein"/>
</dbReference>
<evidence type="ECO:0000259" key="2">
    <source>
        <dbReference type="Pfam" id="PF19187"/>
    </source>
</evidence>
<evidence type="ECO:0000313" key="3">
    <source>
        <dbReference type="EMBL" id="MBL3690672.1"/>
    </source>
</evidence>
<dbReference type="InterPro" id="IPR028349">
    <property type="entry name" value="PafC-like"/>
</dbReference>
<dbReference type="EMBL" id="QYAD01000004">
    <property type="protein sequence ID" value="MBL3690672.1"/>
    <property type="molecule type" value="Genomic_DNA"/>
</dbReference>
<dbReference type="PROSITE" id="PS52050">
    <property type="entry name" value="WYL"/>
    <property type="match status" value="1"/>
</dbReference>
<dbReference type="InterPro" id="IPR026881">
    <property type="entry name" value="WYL_dom"/>
</dbReference>
<protein>
    <submittedName>
        <fullName evidence="3">WYL domain-containing protein</fullName>
    </submittedName>
</protein>
<reference evidence="3 4" key="1">
    <citation type="submission" date="2018-09" db="EMBL/GenBank/DDBJ databases">
        <title>Comparative genomics of Leucobacter spp.</title>
        <authorList>
            <person name="Reis A.C."/>
            <person name="Kolvenbach B.A."/>
            <person name="Corvini P.F.X."/>
            <person name="Nunes O.C."/>
        </authorList>
    </citation>
    <scope>NUCLEOTIDE SEQUENCE [LARGE SCALE GENOMIC DNA]</scope>
    <source>
        <strain evidence="3 4">L-1</strain>
    </source>
</reference>
<dbReference type="PANTHER" id="PTHR34580">
    <property type="match status" value="1"/>
</dbReference>
<evidence type="ECO:0000313" key="4">
    <source>
        <dbReference type="Proteomes" id="UP001646141"/>
    </source>
</evidence>
<evidence type="ECO:0000259" key="1">
    <source>
        <dbReference type="Pfam" id="PF13280"/>
    </source>
</evidence>
<organism evidence="3 4">
    <name type="scientific">Leucobacter chromiireducens subsp. chromiireducens</name>
    <dbReference type="NCBI Taxonomy" id="660067"/>
    <lineage>
        <taxon>Bacteria</taxon>
        <taxon>Bacillati</taxon>
        <taxon>Actinomycetota</taxon>
        <taxon>Actinomycetes</taxon>
        <taxon>Micrococcales</taxon>
        <taxon>Microbacteriaceae</taxon>
        <taxon>Leucobacter</taxon>
    </lineage>
</organism>
<name>A0ABS1SR80_9MICO</name>
<comment type="caution">
    <text evidence="3">The sequence shown here is derived from an EMBL/GenBank/DDBJ whole genome shotgun (WGS) entry which is preliminary data.</text>
</comment>
<keyword evidence="4" id="KW-1185">Reference proteome</keyword>
<dbReference type="PANTHER" id="PTHR34580:SF3">
    <property type="entry name" value="PROTEIN PAFB"/>
    <property type="match status" value="1"/>
</dbReference>
<dbReference type="RefSeq" id="WP_202382838.1">
    <property type="nucleotide sequence ID" value="NZ_BAAAMA010000010.1"/>
</dbReference>
<gene>
    <name evidence="3" type="ORF">D3226_12025</name>
</gene>
<dbReference type="Proteomes" id="UP001646141">
    <property type="component" value="Unassembled WGS sequence"/>
</dbReference>
<dbReference type="Pfam" id="PF19187">
    <property type="entry name" value="HTH_PafC"/>
    <property type="match status" value="1"/>
</dbReference>
<feature type="domain" description="WYL" evidence="1">
    <location>
        <begin position="154"/>
        <end position="216"/>
    </location>
</feature>
<dbReference type="Pfam" id="PF13280">
    <property type="entry name" value="WYL"/>
    <property type="match status" value="1"/>
</dbReference>
<dbReference type="InterPro" id="IPR043839">
    <property type="entry name" value="PafC_HTH"/>
</dbReference>
<accession>A0ABS1SR80</accession>
<dbReference type="PIRSF" id="PIRSF016838">
    <property type="entry name" value="PafC"/>
    <property type="match status" value="1"/>
</dbReference>
<feature type="domain" description="PafC HTH" evidence="2">
    <location>
        <begin position="9"/>
        <end position="130"/>
    </location>
</feature>
<sequence length="321" mass="33903">MANPVLGPDRVLLLLSLVPYLREHGPVPTTELAATFGVTPELLRSLVRFLGTAGVPGETLSYQDQDLFDIDWDALEEQDLVSLTRTVAVEDAPRFAPAETAALIAGLHALTAVLPAADAELARTTAEKLGAALGATDAPVVSVSADPEDERIPVIVAAIDGARTVRFRYRDASGTETERTVIPHALTQRPGGWYLRGRCLDRGADRTFRVDQIFDPQLGDSAEASSAEPTATPAATPAAVNVSQITARVSAAALPRIHGFVPEVLGEVAPGVLRVRIDAWYADAAIRLVQIAPGEISIEAPAAARAAVQEWAARALAAYGE</sequence>